<keyword evidence="3" id="KW-1185">Reference proteome</keyword>
<organism evidence="2 3">
    <name type="scientific">Planctobacterium marinum</name>
    <dbReference type="NCBI Taxonomy" id="1631968"/>
    <lineage>
        <taxon>Bacteria</taxon>
        <taxon>Pseudomonadati</taxon>
        <taxon>Pseudomonadota</taxon>
        <taxon>Gammaproteobacteria</taxon>
        <taxon>Alteromonadales</taxon>
        <taxon>Alteromonadaceae</taxon>
        <taxon>Planctobacterium</taxon>
    </lineage>
</organism>
<reference evidence="2" key="1">
    <citation type="submission" date="2023-01" db="EMBL/GenBank/DDBJ databases">
        <title>Complete genome sequence of Planctobacterium marinum strain Dej080120_11.</title>
        <authorList>
            <person name="Ueki S."/>
            <person name="Maruyama F."/>
        </authorList>
    </citation>
    <scope>NUCLEOTIDE SEQUENCE</scope>
    <source>
        <strain evidence="2">Dej080120_11</strain>
    </source>
</reference>
<dbReference type="RefSeq" id="WP_338290694.1">
    <property type="nucleotide sequence ID" value="NZ_AP027272.1"/>
</dbReference>
<keyword evidence="1" id="KW-0472">Membrane</keyword>
<dbReference type="EMBL" id="AP027272">
    <property type="protein sequence ID" value="BDX04841.1"/>
    <property type="molecule type" value="Genomic_DNA"/>
</dbReference>
<feature type="transmembrane region" description="Helical" evidence="1">
    <location>
        <begin position="154"/>
        <end position="172"/>
    </location>
</feature>
<feature type="transmembrane region" description="Helical" evidence="1">
    <location>
        <begin position="212"/>
        <end position="231"/>
    </location>
</feature>
<feature type="transmembrane region" description="Helical" evidence="1">
    <location>
        <begin position="184"/>
        <end position="206"/>
    </location>
</feature>
<feature type="transmembrane region" description="Helical" evidence="1">
    <location>
        <begin position="7"/>
        <end position="30"/>
    </location>
</feature>
<evidence type="ECO:0000256" key="1">
    <source>
        <dbReference type="SAM" id="Phobius"/>
    </source>
</evidence>
<feature type="transmembrane region" description="Helical" evidence="1">
    <location>
        <begin position="127"/>
        <end position="148"/>
    </location>
</feature>
<keyword evidence="1" id="KW-0812">Transmembrane</keyword>
<keyword evidence="1" id="KW-1133">Transmembrane helix</keyword>
<dbReference type="Proteomes" id="UP001333710">
    <property type="component" value="Chromosome"/>
</dbReference>
<name>A0AA48HHN0_9ALTE</name>
<dbReference type="AlphaFoldDB" id="A0AA48HHN0"/>
<protein>
    <recommendedName>
        <fullName evidence="4">DUF2306 domain-containing protein</fullName>
    </recommendedName>
</protein>
<sequence length="249" mass="27895">MNSQLLIRYLSITSTLSIIATALFVILLEIRLVNGLIAAHVILGSLAFVVGGLALIAKKGGRLHKLTGTLFFLLMTLSAVFTLIVATMPFHFSTSMFQISVMTLYFLLGGIRSLYFKNPKHHYRLDYTLIGVTASVSLFILFYSKWLYGGFQPLQTVFGVVAIGFCLVDLWLFSQPGLARKRWLVLHLSKMLAGYATAVTGFFVAQKILGGYFDWFAPTVLTLLTIFYWMLKLNVFALHGRTFKQISKV</sequence>
<gene>
    <name evidence="2" type="ORF">MACH26_03620</name>
</gene>
<evidence type="ECO:0000313" key="2">
    <source>
        <dbReference type="EMBL" id="BDX04841.1"/>
    </source>
</evidence>
<evidence type="ECO:0000313" key="3">
    <source>
        <dbReference type="Proteomes" id="UP001333710"/>
    </source>
</evidence>
<feature type="transmembrane region" description="Helical" evidence="1">
    <location>
        <begin position="96"/>
        <end position="115"/>
    </location>
</feature>
<proteinExistence type="predicted"/>
<feature type="transmembrane region" description="Helical" evidence="1">
    <location>
        <begin position="69"/>
        <end position="90"/>
    </location>
</feature>
<accession>A0AA48HHN0</accession>
<evidence type="ECO:0008006" key="4">
    <source>
        <dbReference type="Google" id="ProtNLM"/>
    </source>
</evidence>
<feature type="transmembrane region" description="Helical" evidence="1">
    <location>
        <begin position="36"/>
        <end position="57"/>
    </location>
</feature>
<dbReference type="KEGG" id="pmaw:MACH26_03620"/>